<evidence type="ECO:0000313" key="4">
    <source>
        <dbReference type="EMBL" id="KAL0946979.1"/>
    </source>
</evidence>
<protein>
    <recommendedName>
        <fullName evidence="3">Rab-GAP TBC domain-containing protein</fullName>
    </recommendedName>
</protein>
<feature type="compositionally biased region" description="Polar residues" evidence="2">
    <location>
        <begin position="670"/>
        <end position="683"/>
    </location>
</feature>
<sequence>MADSMERPTIEALKHAYGHLLTSGRTLSKLRDDALGERLYPIAADSVHVPGRSIAWKLFLGQAEPLHSPLDASPSTLRNSLRRSRHEYKELLLKHMKAPDGSYEEGLIVPGVSNLSRNTKKVVRNLEHNNPLSLHNDNPWNEWFASVELRRTILQDVERTFPEMAYFRRPDVQNHLTNILFLYSVMNPLIGYRQGMHELLAPLYHAVDFDSIPEDTSLRTSEPDLTEICNRTWVGADAWSLFVVMMNGVSQWFEWREPPPGVSVTRPSPLASHVTLGPQKNTPFVAPIVHACNNIQSNFLRNVDPVLYDHMQSAGIEPQIYGIRWLRLLFTREFSMRDAMILWDGLFACDPTFELAQWVCVAMLLRIRNHLLSADYSGQLTVLLRYPSLPSPNPDFDGAPHHISLLLRQALAFQMAPTPSTGVSVVLENRNLLHIPSDVPEPETYSRPRRNAHQSREKSTSASPSSSQLLPGRSPHGRQPSSPQIGLPEMIARGLMERSENLGINKTFMNAVSELRKNIPDIAASLVRSPNLDSASLSSFPLTEERQPDERPPWEPRSRFEMEGEIAALKSTNKKLGESVSWIVDTLLQDETDVKDPKRLHLIQGHKREALESLSYVRDVLMGGVVDLEEDRLLGEDELKRRRSKQNGPTETAVQLPSPTPVPVIDSRPKLSNTGPFSPQSPRQPVGVASPTSAGPGPRSAIHATSPRVSAPWNYTRSNFSGEGNLPSAILPRLPPPTSTSLPRTASGGRQSTDQSPPLRQGPQHDPLGVLKSPR</sequence>
<feature type="region of interest" description="Disordered" evidence="2">
    <location>
        <begin position="639"/>
        <end position="775"/>
    </location>
</feature>
<dbReference type="EMBL" id="JASNQZ010000015">
    <property type="protein sequence ID" value="KAL0946979.1"/>
    <property type="molecule type" value="Genomic_DNA"/>
</dbReference>
<feature type="region of interest" description="Disordered" evidence="2">
    <location>
        <begin position="534"/>
        <end position="556"/>
    </location>
</feature>
<dbReference type="Pfam" id="PF00566">
    <property type="entry name" value="RabGAP-TBC"/>
    <property type="match status" value="2"/>
</dbReference>
<dbReference type="Gene3D" id="1.10.472.80">
    <property type="entry name" value="Ypt/Rab-GAP domain of gyp1p, domain 3"/>
    <property type="match status" value="1"/>
</dbReference>
<dbReference type="InterPro" id="IPR035969">
    <property type="entry name" value="Rab-GAP_TBC_sf"/>
</dbReference>
<evidence type="ECO:0000313" key="5">
    <source>
        <dbReference type="Proteomes" id="UP001556367"/>
    </source>
</evidence>
<dbReference type="Proteomes" id="UP001556367">
    <property type="component" value="Unassembled WGS sequence"/>
</dbReference>
<name>A0ABR3IUP7_9AGAR</name>
<gene>
    <name evidence="4" type="ORF">HGRIS_013129</name>
</gene>
<dbReference type="SMART" id="SM00164">
    <property type="entry name" value="TBC"/>
    <property type="match status" value="1"/>
</dbReference>
<dbReference type="PANTHER" id="PTHR22957">
    <property type="entry name" value="TBC1 DOMAIN FAMILY MEMBER GTPASE-ACTIVATING PROTEIN"/>
    <property type="match status" value="1"/>
</dbReference>
<evidence type="ECO:0000256" key="1">
    <source>
        <dbReference type="ARBA" id="ARBA00022468"/>
    </source>
</evidence>
<dbReference type="PROSITE" id="PS50086">
    <property type="entry name" value="TBC_RABGAP"/>
    <property type="match status" value="1"/>
</dbReference>
<keyword evidence="1" id="KW-0343">GTPase activation</keyword>
<feature type="region of interest" description="Disordered" evidence="2">
    <location>
        <begin position="437"/>
        <end position="486"/>
    </location>
</feature>
<feature type="compositionally biased region" description="Polar residues" evidence="2">
    <location>
        <begin position="646"/>
        <end position="657"/>
    </location>
</feature>
<comment type="caution">
    <text evidence="4">The sequence shown here is derived from an EMBL/GenBank/DDBJ whole genome shotgun (WGS) entry which is preliminary data.</text>
</comment>
<feature type="compositionally biased region" description="Polar residues" evidence="2">
    <location>
        <begin position="713"/>
        <end position="722"/>
    </location>
</feature>
<dbReference type="InterPro" id="IPR000195">
    <property type="entry name" value="Rab-GAP-TBC_dom"/>
</dbReference>
<accession>A0ABR3IUP7</accession>
<feature type="compositionally biased region" description="Basic and acidic residues" evidence="2">
    <location>
        <begin position="543"/>
        <end position="556"/>
    </location>
</feature>
<evidence type="ECO:0000259" key="3">
    <source>
        <dbReference type="PROSITE" id="PS50086"/>
    </source>
</evidence>
<organism evidence="4 5">
    <name type="scientific">Hohenbuehelia grisea</name>
    <dbReference type="NCBI Taxonomy" id="104357"/>
    <lineage>
        <taxon>Eukaryota</taxon>
        <taxon>Fungi</taxon>
        <taxon>Dikarya</taxon>
        <taxon>Basidiomycota</taxon>
        <taxon>Agaricomycotina</taxon>
        <taxon>Agaricomycetes</taxon>
        <taxon>Agaricomycetidae</taxon>
        <taxon>Agaricales</taxon>
        <taxon>Pleurotineae</taxon>
        <taxon>Pleurotaceae</taxon>
        <taxon>Hohenbuehelia</taxon>
    </lineage>
</organism>
<proteinExistence type="predicted"/>
<evidence type="ECO:0000256" key="2">
    <source>
        <dbReference type="SAM" id="MobiDB-lite"/>
    </source>
</evidence>
<keyword evidence="5" id="KW-1185">Reference proteome</keyword>
<dbReference type="Gene3D" id="1.10.8.270">
    <property type="entry name" value="putative rabgap domain of human tbc1 domain family member 14 like domains"/>
    <property type="match status" value="1"/>
</dbReference>
<feature type="domain" description="Rab-GAP TBC" evidence="3">
    <location>
        <begin position="46"/>
        <end position="350"/>
    </location>
</feature>
<dbReference type="PANTHER" id="PTHR22957:SF337">
    <property type="entry name" value="TBC1 DOMAIN FAMILY MEMBER 5"/>
    <property type="match status" value="1"/>
</dbReference>
<feature type="compositionally biased region" description="Polar residues" evidence="2">
    <location>
        <begin position="748"/>
        <end position="758"/>
    </location>
</feature>
<reference evidence="5" key="1">
    <citation type="submission" date="2024-06" db="EMBL/GenBank/DDBJ databases">
        <title>Multi-omics analyses provide insights into the biosynthesis of the anticancer antibiotic pleurotin in Hohenbuehelia grisea.</title>
        <authorList>
            <person name="Weaver J.A."/>
            <person name="Alberti F."/>
        </authorList>
    </citation>
    <scope>NUCLEOTIDE SEQUENCE [LARGE SCALE GENOMIC DNA]</scope>
    <source>
        <strain evidence="5">T-177</strain>
    </source>
</reference>
<dbReference type="SUPFAM" id="SSF47923">
    <property type="entry name" value="Ypt/Rab-GAP domain of gyp1p"/>
    <property type="match status" value="2"/>
</dbReference>